<accession>A0A5B1BX62</accession>
<organism evidence="1 2">
    <name type="scientific">Vibrio cholerae</name>
    <dbReference type="NCBI Taxonomy" id="666"/>
    <lineage>
        <taxon>Bacteria</taxon>
        <taxon>Pseudomonadati</taxon>
        <taxon>Pseudomonadota</taxon>
        <taxon>Gammaproteobacteria</taxon>
        <taxon>Vibrionales</taxon>
        <taxon>Vibrionaceae</taxon>
        <taxon>Vibrio</taxon>
    </lineage>
</organism>
<gene>
    <name evidence="1" type="ORF">F0M16_18355</name>
</gene>
<evidence type="ECO:0000313" key="2">
    <source>
        <dbReference type="Proteomes" id="UP000323225"/>
    </source>
</evidence>
<comment type="caution">
    <text evidence="1">The sequence shown here is derived from an EMBL/GenBank/DDBJ whole genome shotgun (WGS) entry which is preliminary data.</text>
</comment>
<reference evidence="1 2" key="1">
    <citation type="submission" date="2019-09" db="EMBL/GenBank/DDBJ databases">
        <authorList>
            <person name="Kritzky A."/>
            <person name="Schelkanova E.Y."/>
            <person name="Alkhova Z.V."/>
            <person name="Smirnova N.I."/>
        </authorList>
    </citation>
    <scope>NUCLEOTIDE SEQUENCE [LARGE SCALE GENOMIC DNA]</scope>
    <source>
        <strain evidence="1 2">M1526</strain>
    </source>
</reference>
<protein>
    <submittedName>
        <fullName evidence="1">Uncharacterized protein</fullName>
    </submittedName>
</protein>
<evidence type="ECO:0000313" key="1">
    <source>
        <dbReference type="EMBL" id="KAA1253337.1"/>
    </source>
</evidence>
<dbReference type="Proteomes" id="UP000323225">
    <property type="component" value="Unassembled WGS sequence"/>
</dbReference>
<sequence length="199" mass="23199">MSDKDLKYEKIPKGTQRYEYLSKAVPYGGHLESTKLRPPLYEVKPDVLIVSDDFELLLCALLKYLKKGKSVYFHPVIRDGFLSQSNDRLCSLMSQLFTLSSDVRTHSLMLPPNASLFKVENELLGEVSTHYTQLFDYGDSDKSALKDPRVVHYMHFISLMFRQEKMIWFNELPGSWISPLWSKRIITPHLTHWIVNDEK</sequence>
<dbReference type="AlphaFoldDB" id="A0A5B1BX62"/>
<proteinExistence type="predicted"/>
<dbReference type="EMBL" id="VUAA01000023">
    <property type="protein sequence ID" value="KAA1253337.1"/>
    <property type="molecule type" value="Genomic_DNA"/>
</dbReference>
<name>A0A5B1BX62_VIBCL</name>